<dbReference type="InterPro" id="IPR004343">
    <property type="entry name" value="Plus-3_dom"/>
</dbReference>
<dbReference type="PANTHER" id="PTHR13115:SF8">
    <property type="entry name" value="RNA POLYMERASE-ASSOCIATED PROTEIN RTF1 HOMOLOG"/>
    <property type="match status" value="1"/>
</dbReference>
<feature type="region of interest" description="Disordered" evidence="5">
    <location>
        <begin position="490"/>
        <end position="510"/>
    </location>
</feature>
<evidence type="ECO:0000256" key="3">
    <source>
        <dbReference type="ARBA" id="ARBA00023163"/>
    </source>
</evidence>
<feature type="compositionally biased region" description="Basic and acidic residues" evidence="5">
    <location>
        <begin position="443"/>
        <end position="466"/>
    </location>
</feature>
<comment type="subcellular location">
    <subcellularLocation>
        <location evidence="1">Nucleus</location>
    </subcellularLocation>
</comment>
<dbReference type="Gene3D" id="3.90.70.200">
    <property type="entry name" value="Plus-3 domain"/>
    <property type="match status" value="1"/>
</dbReference>
<accession>A0A8H5BMW2</accession>
<comment type="caution">
    <text evidence="7">The sequence shown here is derived from an EMBL/GenBank/DDBJ whole genome shotgun (WGS) entry which is preliminary data.</text>
</comment>
<sequence length="549" mass="60349">MSEFEDELLELAGATEKKRKRRQPSNGSGGGGGATSNKSSKKRRAERMDSDSEKSVESEEEIPDPYPLEGKYRDEADKRELMAMSELQREEILEQRSNSRGRVKNARMLADFRLQQQNRGSAVADDAVSKAAKRQHTARGATKEKSSKLDELKAKRKAKDEKKRSNGGTSPSHRERSSSPQDMDISDSDSEDGQISKSDQEEMRINNLTSGYDHKRNREYPEIPWRSTVLGLGSKTIYPVHGCVTSLEAKTGSPSTGLVKLTVWKPPSPGETVVLPISGKDLAPNFVKPYKVNDTSIDQALELKHGKSTKTFLMDKVSNAPFADREFDRLVSVCRAEEVKLPTKAALEKKVAQMQKLVALPVTESDINAMVARKKQLSGATTNGLSTMDKAMLAQQRTLAVRRQDFKEVAMIDAKLEEAASKSPKKPEKLDAISMVNVRNRKANLESSRKAEQQEFERKKLERKMAAENPDAAKPIDPSARLKIAPRTFSANTPTTTRPGTPVVNGGTGANTHVKSGLVDAPAAEAPVEKGSSFEASVINSIEIDLGDF</sequence>
<evidence type="ECO:0000313" key="7">
    <source>
        <dbReference type="EMBL" id="KAF5325313.1"/>
    </source>
</evidence>
<proteinExistence type="predicted"/>
<feature type="compositionally biased region" description="Low complexity" evidence="5">
    <location>
        <begin position="491"/>
        <end position="505"/>
    </location>
</feature>
<evidence type="ECO:0000256" key="5">
    <source>
        <dbReference type="SAM" id="MobiDB-lite"/>
    </source>
</evidence>
<feature type="region of interest" description="Disordered" evidence="5">
    <location>
        <begin position="114"/>
        <end position="215"/>
    </location>
</feature>
<keyword evidence="3" id="KW-0804">Transcription</keyword>
<feature type="compositionally biased region" description="Basic and acidic residues" evidence="5">
    <location>
        <begin position="141"/>
        <end position="164"/>
    </location>
</feature>
<gene>
    <name evidence="7" type="ORF">D9619_009790</name>
</gene>
<dbReference type="GO" id="GO:0016593">
    <property type="term" value="C:Cdc73/Paf1 complex"/>
    <property type="evidence" value="ECO:0007669"/>
    <property type="project" value="TreeGrafter"/>
</dbReference>
<dbReference type="PANTHER" id="PTHR13115">
    <property type="entry name" value="RNA POLYMERASE-ASSOCIATED PROTEIN RTF1 HOMOLOG"/>
    <property type="match status" value="1"/>
</dbReference>
<feature type="region of interest" description="Disordered" evidence="5">
    <location>
        <begin position="1"/>
        <end position="83"/>
    </location>
</feature>
<protein>
    <recommendedName>
        <fullName evidence="6">Plus3 domain-containing protein</fullName>
    </recommendedName>
</protein>
<dbReference type="InterPro" id="IPR036128">
    <property type="entry name" value="Plus3-like_sf"/>
</dbReference>
<feature type="domain" description="Plus3" evidence="6">
    <location>
        <begin position="288"/>
        <end position="334"/>
    </location>
</feature>
<dbReference type="Proteomes" id="UP000567179">
    <property type="component" value="Unassembled WGS sequence"/>
</dbReference>
<organism evidence="7 8">
    <name type="scientific">Psilocybe cf. subviscida</name>
    <dbReference type="NCBI Taxonomy" id="2480587"/>
    <lineage>
        <taxon>Eukaryota</taxon>
        <taxon>Fungi</taxon>
        <taxon>Dikarya</taxon>
        <taxon>Basidiomycota</taxon>
        <taxon>Agaricomycotina</taxon>
        <taxon>Agaricomycetes</taxon>
        <taxon>Agaricomycetidae</taxon>
        <taxon>Agaricales</taxon>
        <taxon>Agaricineae</taxon>
        <taxon>Strophariaceae</taxon>
        <taxon>Psilocybe</taxon>
    </lineage>
</organism>
<evidence type="ECO:0000313" key="8">
    <source>
        <dbReference type="Proteomes" id="UP000567179"/>
    </source>
</evidence>
<feature type="compositionally biased region" description="Low complexity" evidence="5">
    <location>
        <begin position="121"/>
        <end position="130"/>
    </location>
</feature>
<feature type="compositionally biased region" description="Basic and acidic residues" evidence="5">
    <location>
        <begin position="46"/>
        <end position="57"/>
    </location>
</feature>
<evidence type="ECO:0000256" key="4">
    <source>
        <dbReference type="ARBA" id="ARBA00023242"/>
    </source>
</evidence>
<name>A0A8H5BMW2_9AGAR</name>
<keyword evidence="8" id="KW-1185">Reference proteome</keyword>
<dbReference type="EMBL" id="JAACJJ010000015">
    <property type="protein sequence ID" value="KAF5325313.1"/>
    <property type="molecule type" value="Genomic_DNA"/>
</dbReference>
<feature type="compositionally biased region" description="Basic and acidic residues" evidence="5">
    <location>
        <begin position="70"/>
        <end position="83"/>
    </location>
</feature>
<dbReference type="SUPFAM" id="SSF159042">
    <property type="entry name" value="Plus3-like"/>
    <property type="match status" value="1"/>
</dbReference>
<evidence type="ECO:0000256" key="2">
    <source>
        <dbReference type="ARBA" id="ARBA00023015"/>
    </source>
</evidence>
<keyword evidence="2" id="KW-0805">Transcription regulation</keyword>
<dbReference type="AlphaFoldDB" id="A0A8H5BMW2"/>
<feature type="region of interest" description="Disordered" evidence="5">
    <location>
        <begin position="441"/>
        <end position="477"/>
    </location>
</feature>
<dbReference type="OrthoDB" id="166375at2759"/>
<reference evidence="7 8" key="1">
    <citation type="journal article" date="2020" name="ISME J.">
        <title>Uncovering the hidden diversity of litter-decomposition mechanisms in mushroom-forming fungi.</title>
        <authorList>
            <person name="Floudas D."/>
            <person name="Bentzer J."/>
            <person name="Ahren D."/>
            <person name="Johansson T."/>
            <person name="Persson P."/>
            <person name="Tunlid A."/>
        </authorList>
    </citation>
    <scope>NUCLEOTIDE SEQUENCE [LARGE SCALE GENOMIC DNA]</scope>
    <source>
        <strain evidence="7 8">CBS 101986</strain>
    </source>
</reference>
<dbReference type="Pfam" id="PF03126">
    <property type="entry name" value="Plus-3"/>
    <property type="match status" value="1"/>
</dbReference>
<evidence type="ECO:0000259" key="6">
    <source>
        <dbReference type="Pfam" id="PF03126"/>
    </source>
</evidence>
<keyword evidence="4" id="KW-0539">Nucleus</keyword>
<dbReference type="GO" id="GO:0003677">
    <property type="term" value="F:DNA binding"/>
    <property type="evidence" value="ECO:0007669"/>
    <property type="project" value="InterPro"/>
</dbReference>
<evidence type="ECO:0000256" key="1">
    <source>
        <dbReference type="ARBA" id="ARBA00004123"/>
    </source>
</evidence>
<dbReference type="GO" id="GO:1990269">
    <property type="term" value="F:RNA polymerase II C-terminal domain phosphoserine binding"/>
    <property type="evidence" value="ECO:0007669"/>
    <property type="project" value="TreeGrafter"/>
</dbReference>